<dbReference type="InterPro" id="IPR011032">
    <property type="entry name" value="GroES-like_sf"/>
</dbReference>
<evidence type="ECO:0000313" key="3">
    <source>
        <dbReference type="Proteomes" id="UP001055868"/>
    </source>
</evidence>
<dbReference type="PANTHER" id="PTHR11695">
    <property type="entry name" value="ALCOHOL DEHYDROGENASE RELATED"/>
    <property type="match status" value="1"/>
</dbReference>
<dbReference type="InterPro" id="IPR013154">
    <property type="entry name" value="ADH-like_N"/>
</dbReference>
<dbReference type="SUPFAM" id="SSF51735">
    <property type="entry name" value="NAD(P)-binding Rossmann-fold domains"/>
    <property type="match status" value="1"/>
</dbReference>
<evidence type="ECO:0000259" key="1">
    <source>
        <dbReference type="SMART" id="SM00829"/>
    </source>
</evidence>
<keyword evidence="3" id="KW-1185">Reference proteome</keyword>
<feature type="domain" description="Enoyl reductase (ER)" evidence="1">
    <location>
        <begin position="11"/>
        <end position="314"/>
    </location>
</feature>
<accession>A0ABY4N9X6</accession>
<name>A0ABY4N9X6_9MICO</name>
<dbReference type="Pfam" id="PF08240">
    <property type="entry name" value="ADH_N"/>
    <property type="match status" value="1"/>
</dbReference>
<dbReference type="Gene3D" id="3.90.180.10">
    <property type="entry name" value="Medium-chain alcohol dehydrogenases, catalytic domain"/>
    <property type="match status" value="1"/>
</dbReference>
<dbReference type="Pfam" id="PF13602">
    <property type="entry name" value="ADH_zinc_N_2"/>
    <property type="match status" value="1"/>
</dbReference>
<evidence type="ECO:0000313" key="2">
    <source>
        <dbReference type="EMBL" id="UQN30901.1"/>
    </source>
</evidence>
<dbReference type="RefSeq" id="WP_249480300.1">
    <property type="nucleotide sequence ID" value="NZ_CP097218.1"/>
</dbReference>
<dbReference type="SMART" id="SM00829">
    <property type="entry name" value="PKS_ER"/>
    <property type="match status" value="1"/>
</dbReference>
<dbReference type="EMBL" id="CP097218">
    <property type="protein sequence ID" value="UQN30901.1"/>
    <property type="molecule type" value="Genomic_DNA"/>
</dbReference>
<dbReference type="InterPro" id="IPR036291">
    <property type="entry name" value="NAD(P)-bd_dom_sf"/>
</dbReference>
<reference evidence="2" key="1">
    <citation type="submission" date="2022-05" db="EMBL/GenBank/DDBJ databases">
        <title>Genomic analysis of Brachybacterium sp. CBA3104.</title>
        <authorList>
            <person name="Roh S.W."/>
            <person name="Kim Y.B."/>
            <person name="Kim Y."/>
        </authorList>
    </citation>
    <scope>NUCLEOTIDE SEQUENCE</scope>
    <source>
        <strain evidence="2">CBA3104</strain>
    </source>
</reference>
<sequence>MSTKILQHAFGGPEVLEIIDAPAPTAADLGPGDVLVAVTAAGVNTIDVMTREGGGMAAAGVVTLPFTPGWDVAGTVEAVGADVTGLEVCQRVLGLARFPREGSAYAEHAVVPADDLALTPESLTDEQAGALPMAAMTAWQAFADTTSVGPGQRVLITGAGGGVGHLAVQIAHLLGAHVVAIASEGKHDWLRGLGADETVDYRDPEAVGALAGSVDVALSLAAGSREAALRAVRPGGTLVALGGGAGDLEADAERAGVRFAATHVHTQREWLEGVVRLAADGELVPTVSETFALADVADAHRAVESGHSTGKVVLLTTPQL</sequence>
<protein>
    <submittedName>
        <fullName evidence="2">NADP-dependent oxidoreductase</fullName>
    </submittedName>
</protein>
<dbReference type="Gene3D" id="3.40.50.720">
    <property type="entry name" value="NAD(P)-binding Rossmann-like Domain"/>
    <property type="match status" value="1"/>
</dbReference>
<dbReference type="InterPro" id="IPR050700">
    <property type="entry name" value="YIM1/Zinc_Alcohol_DH_Fams"/>
</dbReference>
<dbReference type="InterPro" id="IPR020843">
    <property type="entry name" value="ER"/>
</dbReference>
<proteinExistence type="predicted"/>
<dbReference type="Proteomes" id="UP001055868">
    <property type="component" value="Chromosome"/>
</dbReference>
<organism evidence="2 3">
    <name type="scientific">Brachybacterium kimchii</name>
    <dbReference type="NCBI Taxonomy" id="2942909"/>
    <lineage>
        <taxon>Bacteria</taxon>
        <taxon>Bacillati</taxon>
        <taxon>Actinomycetota</taxon>
        <taxon>Actinomycetes</taxon>
        <taxon>Micrococcales</taxon>
        <taxon>Dermabacteraceae</taxon>
        <taxon>Brachybacterium</taxon>
    </lineage>
</organism>
<gene>
    <name evidence="2" type="ORF">M4486_06290</name>
</gene>
<dbReference type="PANTHER" id="PTHR11695:SF294">
    <property type="entry name" value="RETICULON-4-INTERACTING PROTEIN 1, MITOCHONDRIAL"/>
    <property type="match status" value="1"/>
</dbReference>
<dbReference type="CDD" id="cd05289">
    <property type="entry name" value="MDR_like_2"/>
    <property type="match status" value="1"/>
</dbReference>
<dbReference type="SUPFAM" id="SSF50129">
    <property type="entry name" value="GroES-like"/>
    <property type="match status" value="1"/>
</dbReference>